<dbReference type="Pfam" id="PF13505">
    <property type="entry name" value="OMP_b-brl"/>
    <property type="match status" value="1"/>
</dbReference>
<gene>
    <name evidence="4" type="ORF">Bpfe_031416</name>
</gene>
<accession>A0AAD8AMU7</accession>
<feature type="signal peptide" evidence="2">
    <location>
        <begin position="1"/>
        <end position="20"/>
    </location>
</feature>
<comment type="caution">
    <text evidence="4">The sequence shown here is derived from an EMBL/GenBank/DDBJ whole genome shotgun (WGS) entry which is preliminary data.</text>
</comment>
<evidence type="ECO:0000259" key="3">
    <source>
        <dbReference type="Pfam" id="PF13505"/>
    </source>
</evidence>
<dbReference type="InterPro" id="IPR011250">
    <property type="entry name" value="OMP/PagP_B-barrel"/>
</dbReference>
<sequence>MKKFILAACLAAISSVASFAQSTDDYKKGEVFVGYSNNQVDTGVDSGDDFESFVDDRESFHGFNASGVYNVSRYFGLKADVSGTYKNKDFNFSVPVGTGTGNVRFDTKNSLYNFLGGVQVKDNSSEARFKPFAHALVGAGHQRTKIDNVSCPTGVDCTDLFSDSETGLAGAFGGGIDIKVNDKIDFRAIQVDYNPIKFDSGTQHNVRLGIGIVFK</sequence>
<evidence type="ECO:0000313" key="4">
    <source>
        <dbReference type="EMBL" id="KAK0039151.1"/>
    </source>
</evidence>
<name>A0AAD8AMU7_BIOPF</name>
<evidence type="ECO:0000256" key="2">
    <source>
        <dbReference type="SAM" id="SignalP"/>
    </source>
</evidence>
<evidence type="ECO:0000256" key="1">
    <source>
        <dbReference type="ARBA" id="ARBA00022729"/>
    </source>
</evidence>
<proteinExistence type="predicted"/>
<evidence type="ECO:0000313" key="5">
    <source>
        <dbReference type="Proteomes" id="UP001233172"/>
    </source>
</evidence>
<reference evidence="4" key="1">
    <citation type="journal article" date="2023" name="PLoS Negl. Trop. Dis.">
        <title>A genome sequence for Biomphalaria pfeifferi, the major vector snail for the human-infecting parasite Schistosoma mansoni.</title>
        <authorList>
            <person name="Bu L."/>
            <person name="Lu L."/>
            <person name="Laidemitt M.R."/>
            <person name="Zhang S.M."/>
            <person name="Mutuku M."/>
            <person name="Mkoji G."/>
            <person name="Steinauer M."/>
            <person name="Loker E.S."/>
        </authorList>
    </citation>
    <scope>NUCLEOTIDE SEQUENCE</scope>
    <source>
        <strain evidence="4">KasaAsao</strain>
    </source>
</reference>
<feature type="domain" description="Outer membrane protein beta-barrel" evidence="3">
    <location>
        <begin position="7"/>
        <end position="214"/>
    </location>
</feature>
<dbReference type="Proteomes" id="UP001233172">
    <property type="component" value="Unassembled WGS sequence"/>
</dbReference>
<protein>
    <submittedName>
        <fullName evidence="4">Outer membrane beta-barrel protein</fullName>
    </submittedName>
</protein>
<dbReference type="EMBL" id="JASAOG010000481">
    <property type="protein sequence ID" value="KAK0039151.1"/>
    <property type="molecule type" value="Genomic_DNA"/>
</dbReference>
<organism evidence="4 5">
    <name type="scientific">Biomphalaria pfeifferi</name>
    <name type="common">Bloodfluke planorb</name>
    <name type="synonym">Freshwater snail</name>
    <dbReference type="NCBI Taxonomy" id="112525"/>
    <lineage>
        <taxon>Eukaryota</taxon>
        <taxon>Metazoa</taxon>
        <taxon>Spiralia</taxon>
        <taxon>Lophotrochozoa</taxon>
        <taxon>Mollusca</taxon>
        <taxon>Gastropoda</taxon>
        <taxon>Heterobranchia</taxon>
        <taxon>Euthyneura</taxon>
        <taxon>Panpulmonata</taxon>
        <taxon>Hygrophila</taxon>
        <taxon>Lymnaeoidea</taxon>
        <taxon>Planorbidae</taxon>
        <taxon>Biomphalaria</taxon>
    </lineage>
</organism>
<keyword evidence="5" id="KW-1185">Reference proteome</keyword>
<dbReference type="Gene3D" id="2.40.160.20">
    <property type="match status" value="1"/>
</dbReference>
<dbReference type="SUPFAM" id="SSF56925">
    <property type="entry name" value="OMPA-like"/>
    <property type="match status" value="1"/>
</dbReference>
<reference evidence="4" key="2">
    <citation type="submission" date="2023-04" db="EMBL/GenBank/DDBJ databases">
        <authorList>
            <person name="Bu L."/>
            <person name="Lu L."/>
            <person name="Laidemitt M.R."/>
            <person name="Zhang S.M."/>
            <person name="Mutuku M."/>
            <person name="Mkoji G."/>
            <person name="Steinauer M."/>
            <person name="Loker E.S."/>
        </authorList>
    </citation>
    <scope>NUCLEOTIDE SEQUENCE</scope>
    <source>
        <strain evidence="4">KasaAsao</strain>
        <tissue evidence="4">Whole Snail</tissue>
    </source>
</reference>
<dbReference type="AlphaFoldDB" id="A0AAD8AMU7"/>
<keyword evidence="1 2" id="KW-0732">Signal</keyword>
<feature type="chain" id="PRO_5042183011" evidence="2">
    <location>
        <begin position="21"/>
        <end position="215"/>
    </location>
</feature>
<dbReference type="InterPro" id="IPR027385">
    <property type="entry name" value="Beta-barrel_OMP"/>
</dbReference>